<feature type="transmembrane region" description="Helical" evidence="7">
    <location>
        <begin position="85"/>
        <end position="109"/>
    </location>
</feature>
<evidence type="ECO:0000256" key="4">
    <source>
        <dbReference type="ARBA" id="ARBA00022692"/>
    </source>
</evidence>
<feature type="transmembrane region" description="Helical" evidence="7">
    <location>
        <begin position="224"/>
        <end position="247"/>
    </location>
</feature>
<evidence type="ECO:0000256" key="7">
    <source>
        <dbReference type="SAM" id="Phobius"/>
    </source>
</evidence>
<feature type="transmembrane region" description="Helical" evidence="7">
    <location>
        <begin position="342"/>
        <end position="368"/>
    </location>
</feature>
<feature type="domain" description="Major facilitator superfamily (MFS) profile" evidence="8">
    <location>
        <begin position="10"/>
        <end position="399"/>
    </location>
</feature>
<keyword evidence="4 7" id="KW-0812">Transmembrane</keyword>
<evidence type="ECO:0000256" key="2">
    <source>
        <dbReference type="ARBA" id="ARBA00022448"/>
    </source>
</evidence>
<keyword evidence="3" id="KW-1003">Cell membrane</keyword>
<dbReference type="PROSITE" id="PS50850">
    <property type="entry name" value="MFS"/>
    <property type="match status" value="1"/>
</dbReference>
<feature type="transmembrane region" description="Helical" evidence="7">
    <location>
        <begin position="253"/>
        <end position="276"/>
    </location>
</feature>
<dbReference type="InterPro" id="IPR010290">
    <property type="entry name" value="TM_effector"/>
</dbReference>
<evidence type="ECO:0000256" key="3">
    <source>
        <dbReference type="ARBA" id="ARBA00022475"/>
    </source>
</evidence>
<protein>
    <submittedName>
        <fullName evidence="9">MFS transporter</fullName>
    </submittedName>
</protein>
<comment type="subcellular location">
    <subcellularLocation>
        <location evidence="1">Cell membrane</location>
        <topology evidence="1">Multi-pass membrane protein</topology>
    </subcellularLocation>
</comment>
<dbReference type="PANTHER" id="PTHR23513">
    <property type="entry name" value="INTEGRAL MEMBRANE EFFLUX PROTEIN-RELATED"/>
    <property type="match status" value="1"/>
</dbReference>
<dbReference type="RefSeq" id="WP_379534117.1">
    <property type="nucleotide sequence ID" value="NZ_JBHSBI010000033.1"/>
</dbReference>
<dbReference type="CDD" id="cd06173">
    <property type="entry name" value="MFS_MefA_like"/>
    <property type="match status" value="1"/>
</dbReference>
<feature type="transmembrane region" description="Helical" evidence="7">
    <location>
        <begin position="309"/>
        <end position="330"/>
    </location>
</feature>
<sequence>MVASTSLGPAYQRLWLATALSNLGDGIRMAALPLLAAAMTSDPVAVAGVAIAGQSPWLIFGLFAGAVVDRFDRRRLTVLVDVVRVLLLVVLVAALSFGIAGIVLVYAVAFACGVGETLRDTATATLLPPLVGDADLDRANGGLVNAEVAGNELVGPPIGGYLFGVAMVLPFAVNGGTLAVAAALIFSLPNVFAPKTGPVARKGRIWSDTLAGLRWLARHRRLRVLVILGGVFALMDSAWFAILVLYVPQVLGLPAWGYGALLGVGAVLGLAGGYFAARITRSIGSAAALTSCLACAAAGQLMLGLTTSAFVAALGLAITSGAFGVWAVVARTLRQRLTPSELLGRVSSASMTTVMGAAPLGALAGGLLAAEWGLTAPILAGVPVLAIGALVCHLRLRAD</sequence>
<evidence type="ECO:0000259" key="8">
    <source>
        <dbReference type="PROSITE" id="PS50850"/>
    </source>
</evidence>
<dbReference type="InterPro" id="IPR020846">
    <property type="entry name" value="MFS_dom"/>
</dbReference>
<evidence type="ECO:0000313" key="9">
    <source>
        <dbReference type="EMBL" id="MFC4014272.1"/>
    </source>
</evidence>
<evidence type="ECO:0000256" key="5">
    <source>
        <dbReference type="ARBA" id="ARBA00022989"/>
    </source>
</evidence>
<keyword evidence="6 7" id="KW-0472">Membrane</keyword>
<accession>A0ABV8GNL5</accession>
<dbReference type="Proteomes" id="UP001595851">
    <property type="component" value="Unassembled WGS sequence"/>
</dbReference>
<feature type="transmembrane region" description="Helical" evidence="7">
    <location>
        <begin position="283"/>
        <end position="303"/>
    </location>
</feature>
<dbReference type="SUPFAM" id="SSF103473">
    <property type="entry name" value="MFS general substrate transporter"/>
    <property type="match status" value="1"/>
</dbReference>
<comment type="caution">
    <text evidence="9">The sequence shown here is derived from an EMBL/GenBank/DDBJ whole genome shotgun (WGS) entry which is preliminary data.</text>
</comment>
<feature type="transmembrane region" description="Helical" evidence="7">
    <location>
        <begin position="44"/>
        <end position="64"/>
    </location>
</feature>
<keyword evidence="2" id="KW-0813">Transport</keyword>
<organism evidence="9 10">
    <name type="scientific">Nonomuraea purpurea</name>
    <dbReference type="NCBI Taxonomy" id="1849276"/>
    <lineage>
        <taxon>Bacteria</taxon>
        <taxon>Bacillati</taxon>
        <taxon>Actinomycetota</taxon>
        <taxon>Actinomycetes</taxon>
        <taxon>Streptosporangiales</taxon>
        <taxon>Streptosporangiaceae</taxon>
        <taxon>Nonomuraea</taxon>
    </lineage>
</organism>
<evidence type="ECO:0000256" key="6">
    <source>
        <dbReference type="ARBA" id="ARBA00023136"/>
    </source>
</evidence>
<keyword evidence="10" id="KW-1185">Reference proteome</keyword>
<feature type="transmembrane region" description="Helical" evidence="7">
    <location>
        <begin position="374"/>
        <end position="396"/>
    </location>
</feature>
<dbReference type="Pfam" id="PF05977">
    <property type="entry name" value="MFS_3"/>
    <property type="match status" value="1"/>
</dbReference>
<dbReference type="EMBL" id="JBHSBI010000033">
    <property type="protein sequence ID" value="MFC4014272.1"/>
    <property type="molecule type" value="Genomic_DNA"/>
</dbReference>
<dbReference type="InterPro" id="IPR036259">
    <property type="entry name" value="MFS_trans_sf"/>
</dbReference>
<keyword evidence="5 7" id="KW-1133">Transmembrane helix</keyword>
<gene>
    <name evidence="9" type="ORF">ACFOY2_44100</name>
</gene>
<dbReference type="PANTHER" id="PTHR23513:SF6">
    <property type="entry name" value="MAJOR FACILITATOR SUPERFAMILY ASSOCIATED DOMAIN-CONTAINING PROTEIN"/>
    <property type="match status" value="1"/>
</dbReference>
<reference evidence="10" key="1">
    <citation type="journal article" date="2019" name="Int. J. Syst. Evol. Microbiol.">
        <title>The Global Catalogue of Microorganisms (GCM) 10K type strain sequencing project: providing services to taxonomists for standard genome sequencing and annotation.</title>
        <authorList>
            <consortium name="The Broad Institute Genomics Platform"/>
            <consortium name="The Broad Institute Genome Sequencing Center for Infectious Disease"/>
            <person name="Wu L."/>
            <person name="Ma J."/>
        </authorList>
    </citation>
    <scope>NUCLEOTIDE SEQUENCE [LARGE SCALE GENOMIC DNA]</scope>
    <source>
        <strain evidence="10">TBRC 1276</strain>
    </source>
</reference>
<evidence type="ECO:0000313" key="10">
    <source>
        <dbReference type="Proteomes" id="UP001595851"/>
    </source>
</evidence>
<feature type="transmembrane region" description="Helical" evidence="7">
    <location>
        <begin position="161"/>
        <end position="186"/>
    </location>
</feature>
<evidence type="ECO:0000256" key="1">
    <source>
        <dbReference type="ARBA" id="ARBA00004651"/>
    </source>
</evidence>
<proteinExistence type="predicted"/>
<name>A0ABV8GNL5_9ACTN</name>
<dbReference type="Gene3D" id="1.20.1250.20">
    <property type="entry name" value="MFS general substrate transporter like domains"/>
    <property type="match status" value="1"/>
</dbReference>